<dbReference type="CDD" id="cd18793">
    <property type="entry name" value="SF2_C_SNF"/>
    <property type="match status" value="1"/>
</dbReference>
<dbReference type="PANTHER" id="PTHR10799">
    <property type="entry name" value="SNF2/RAD54 HELICASE FAMILY"/>
    <property type="match status" value="1"/>
</dbReference>
<keyword evidence="1" id="KW-0378">Hydrolase</keyword>
<organism evidence="6 7">
    <name type="scientific">Victivallis vadensis</name>
    <dbReference type="NCBI Taxonomy" id="172901"/>
    <lineage>
        <taxon>Bacteria</taxon>
        <taxon>Pseudomonadati</taxon>
        <taxon>Lentisphaerota</taxon>
        <taxon>Lentisphaeria</taxon>
        <taxon>Victivallales</taxon>
        <taxon>Victivallaceae</taxon>
        <taxon>Victivallis</taxon>
    </lineage>
</organism>
<dbReference type="InterPro" id="IPR038718">
    <property type="entry name" value="SNF2-like_sf"/>
</dbReference>
<keyword evidence="2" id="KW-0862">Zinc</keyword>
<reference evidence="6 7" key="1">
    <citation type="submission" date="2018-04" db="EMBL/GenBank/DDBJ databases">
        <title>Genomic Encyclopedia of Type Strains, Phase IV (KMG-IV): sequencing the most valuable type-strain genomes for metagenomic binning, comparative biology and taxonomic classification.</title>
        <authorList>
            <person name="Goeker M."/>
        </authorList>
    </citation>
    <scope>NUCLEOTIDE SEQUENCE [LARGE SCALE GENOMIC DNA]</scope>
    <source>
        <strain evidence="6 7">DSM 14823</strain>
    </source>
</reference>
<dbReference type="InterPro" id="IPR001650">
    <property type="entry name" value="Helicase_C-like"/>
</dbReference>
<dbReference type="Pfam" id="PF00176">
    <property type="entry name" value="SNF2-rel_dom"/>
    <property type="match status" value="1"/>
</dbReference>
<dbReference type="Gene3D" id="3.40.50.300">
    <property type="entry name" value="P-loop containing nucleotide triphosphate hydrolases"/>
    <property type="match status" value="1"/>
</dbReference>
<proteinExistence type="predicted"/>
<keyword evidence="2" id="KW-0863">Zinc-finger</keyword>
<dbReference type="PROSITE" id="PS50966">
    <property type="entry name" value="ZF_SWIM"/>
    <property type="match status" value="1"/>
</dbReference>
<dbReference type="InterPro" id="IPR007527">
    <property type="entry name" value="Znf_SWIM"/>
</dbReference>
<keyword evidence="6" id="KW-0347">Helicase</keyword>
<dbReference type="GO" id="GO:0004386">
    <property type="term" value="F:helicase activity"/>
    <property type="evidence" value="ECO:0007669"/>
    <property type="project" value="UniProtKB-KW"/>
</dbReference>
<dbReference type="Pfam" id="PF00271">
    <property type="entry name" value="Helicase_C"/>
    <property type="match status" value="1"/>
</dbReference>
<dbReference type="PROSITE" id="PS51192">
    <property type="entry name" value="HELICASE_ATP_BIND_1"/>
    <property type="match status" value="1"/>
</dbReference>
<protein>
    <submittedName>
        <fullName evidence="6">Helicase-like protein</fullName>
    </submittedName>
</protein>
<gene>
    <name evidence="6" type="ORF">C8D82_12730</name>
</gene>
<dbReference type="RefSeq" id="WP_165833110.1">
    <property type="nucleotide sequence ID" value="NZ_CAJKCJ010000007.1"/>
</dbReference>
<dbReference type="GO" id="GO:0005524">
    <property type="term" value="F:ATP binding"/>
    <property type="evidence" value="ECO:0007669"/>
    <property type="project" value="InterPro"/>
</dbReference>
<dbReference type="Gene3D" id="3.40.50.10810">
    <property type="entry name" value="Tandem AAA-ATPase domain"/>
    <property type="match status" value="1"/>
</dbReference>
<dbReference type="SUPFAM" id="SSF52540">
    <property type="entry name" value="P-loop containing nucleoside triphosphate hydrolases"/>
    <property type="match status" value="2"/>
</dbReference>
<dbReference type="EMBL" id="QEKH01000027">
    <property type="protein sequence ID" value="PVY38268.1"/>
    <property type="molecule type" value="Genomic_DNA"/>
</dbReference>
<sequence length="1041" mass="115826">MKKSFEDRLIELSGPAELKAAKQLLKQDRLAGAWHDREQWLCGRFRLPGVTVDTRLRTGENSACECTCRSKKLKDGKLCEHAVALTMYAGRFHTPQPDTLRNEAATYYGGLKQESLPNLIERARIPVARLNIEAVSAFPHVPSKWENATLAVKLRTADREYLGNLNNLRQLYFDKSLTVTLKLEHFSLHEQQIIRFLAINGEAENSQILLNAELTAEFFHCLVNFPRFTRDGRRLLVRGEFAEAVLLCKQSGRGKPVLSPGIRVNGAGLPTAGAKVITGKAGCWIGREGEYFFIPATCEISWLRNFFRSGAQNPPEGTSVEEFLKNFPLPVVPVDTLELATRDAGILLDGKLSGANEFTLEVNYLYETDYGHALQKPGSGYLVREGKNFWKRDENAERRFDTELALFGFDFDGDTPALHGAERIGTFLDRALPEIMVAHPRLALGGRLAAMIRGSSGLPELEFQCRLSLTKPDAYVVSYTLTGAGVPADWKLCAETVKQGGDFVVLPRAGMIKIPRPLAAFFPAAANVIRSLDPEGRTFEVPFYAANYFTHLVREIPGALVPEIAAGPEAAARSFDAAPDYRFEGELRGYQSEGVKYMQWMTDRNFNVILADEMGLGKTVQLLALLASRKLRSSPPALIVCPASLVANWEREAHKFVPGFRVAAPAGHDRADMFKEVNEYDLVILSYAAARLSADKLKHCNFSFLVLDEAQHIKNPGSSNAKNCKSIAAAHRIVLSGTPLENSPEDLWSIMDFLQPGMLGTLPAFRRAYSNLREDPALQQDLAARIGPFIKRRTKAQVATDLPPKSELALYCEMEPAQRDLYEKVRKEGLAQLAKYKEGDARGNATVFTTLLRLRQICCHPALLPDGKGDGIPSAKTDLLFELLHENIDSNHKMLLFSQFTSLLALTVKELNAEGIPFEYLDGSTRNRQERVDHFNNSPEIPLFLLSLKAGGTGLNLTSADTVIIYDPWWNPAVELQAADRTHRIGQTRAVSSVKLVVKDSIEEKILELQERKREIFDSVIDNPDAMGVNLSIDELKYLLD</sequence>
<dbReference type="InterPro" id="IPR049730">
    <property type="entry name" value="SNF2/RAD54-like_C"/>
</dbReference>
<evidence type="ECO:0000256" key="1">
    <source>
        <dbReference type="ARBA" id="ARBA00022801"/>
    </source>
</evidence>
<comment type="caution">
    <text evidence="6">The sequence shown here is derived from an EMBL/GenBank/DDBJ whole genome shotgun (WGS) entry which is preliminary data.</text>
</comment>
<evidence type="ECO:0000259" key="3">
    <source>
        <dbReference type="PROSITE" id="PS50966"/>
    </source>
</evidence>
<dbReference type="AlphaFoldDB" id="A0A2U1APH3"/>
<dbReference type="Proteomes" id="UP000245959">
    <property type="component" value="Unassembled WGS sequence"/>
</dbReference>
<keyword evidence="7" id="KW-1185">Reference proteome</keyword>
<evidence type="ECO:0000313" key="6">
    <source>
        <dbReference type="EMBL" id="PVY38268.1"/>
    </source>
</evidence>
<evidence type="ECO:0000256" key="2">
    <source>
        <dbReference type="PROSITE-ProRule" id="PRU00325"/>
    </source>
</evidence>
<evidence type="ECO:0000259" key="5">
    <source>
        <dbReference type="PROSITE" id="PS51194"/>
    </source>
</evidence>
<keyword evidence="6" id="KW-0067">ATP-binding</keyword>
<feature type="domain" description="Helicase ATP-binding" evidence="4">
    <location>
        <begin position="599"/>
        <end position="757"/>
    </location>
</feature>
<dbReference type="InterPro" id="IPR014001">
    <property type="entry name" value="Helicase_ATP-bd"/>
</dbReference>
<keyword evidence="2" id="KW-0479">Metal-binding</keyword>
<dbReference type="GeneID" id="78296409"/>
<dbReference type="InterPro" id="IPR027417">
    <property type="entry name" value="P-loop_NTPase"/>
</dbReference>
<dbReference type="GO" id="GO:0008270">
    <property type="term" value="F:zinc ion binding"/>
    <property type="evidence" value="ECO:0007669"/>
    <property type="project" value="UniProtKB-KW"/>
</dbReference>
<dbReference type="PROSITE" id="PS51194">
    <property type="entry name" value="HELICASE_CTER"/>
    <property type="match status" value="1"/>
</dbReference>
<keyword evidence="6" id="KW-0547">Nucleotide-binding</keyword>
<name>A0A2U1APH3_9BACT</name>
<evidence type="ECO:0000313" key="7">
    <source>
        <dbReference type="Proteomes" id="UP000245959"/>
    </source>
</evidence>
<feature type="domain" description="Helicase C-terminal" evidence="5">
    <location>
        <begin position="875"/>
        <end position="1037"/>
    </location>
</feature>
<evidence type="ECO:0000259" key="4">
    <source>
        <dbReference type="PROSITE" id="PS51192"/>
    </source>
</evidence>
<dbReference type="SMART" id="SM00487">
    <property type="entry name" value="DEXDc"/>
    <property type="match status" value="1"/>
</dbReference>
<dbReference type="InterPro" id="IPR000330">
    <property type="entry name" value="SNF2_N"/>
</dbReference>
<feature type="domain" description="SWIM-type" evidence="3">
    <location>
        <begin position="50"/>
        <end position="90"/>
    </location>
</feature>
<dbReference type="SMART" id="SM00490">
    <property type="entry name" value="HELICc"/>
    <property type="match status" value="1"/>
</dbReference>
<accession>A0A2U1APH3</accession>
<dbReference type="GO" id="GO:0016787">
    <property type="term" value="F:hydrolase activity"/>
    <property type="evidence" value="ECO:0007669"/>
    <property type="project" value="UniProtKB-KW"/>
</dbReference>